<dbReference type="EMBL" id="JADBEO010000009">
    <property type="protein sequence ID" value="MDR4306142.1"/>
    <property type="molecule type" value="Genomic_DNA"/>
</dbReference>
<name>A0ABU1DDI5_9HYPH</name>
<sequence>MAVPLSEAAAGAFTLEPGETKMFLTGVFNAGDHYFDSDGRLRKRETYRKYDLQLYAEHGLKDGLTAFGSTGLQRIRAEDGGTFERQGLGRTELGLRQRVLQRDGWIVSLQGSAVIAGAKEGPSVAVVGETDDQLDGRLLIARSFELFGKPGFLDLAGGYRLRGGDPADEIRLDATLGLRVAPRWLLMAQSFNTIATGTWAGRYPLKQRIYKAQASAIFDLSERWSLIGAAFVTPAGKDALDERGATLGVGLRF</sequence>
<proteinExistence type="predicted"/>
<accession>A0ABU1DDI5</accession>
<dbReference type="Proteomes" id="UP001181622">
    <property type="component" value="Unassembled WGS sequence"/>
</dbReference>
<evidence type="ECO:0000313" key="2">
    <source>
        <dbReference type="Proteomes" id="UP001181622"/>
    </source>
</evidence>
<dbReference type="RefSeq" id="WP_309389774.1">
    <property type="nucleotide sequence ID" value="NZ_JADBEO010000009.1"/>
</dbReference>
<protein>
    <submittedName>
        <fullName evidence="1">Uncharacterized protein</fullName>
    </submittedName>
</protein>
<comment type="caution">
    <text evidence="1">The sequence shown here is derived from an EMBL/GenBank/DDBJ whole genome shotgun (WGS) entry which is preliminary data.</text>
</comment>
<keyword evidence="2" id="KW-1185">Reference proteome</keyword>
<reference evidence="1" key="1">
    <citation type="submission" date="2020-10" db="EMBL/GenBank/DDBJ databases">
        <authorList>
            <person name="Abbas A."/>
            <person name="Razzaq R."/>
            <person name="Waqas M."/>
            <person name="Abbas N."/>
            <person name="Nielsen T.K."/>
            <person name="Hansen L.H."/>
            <person name="Hussain S."/>
            <person name="Shahid M."/>
        </authorList>
    </citation>
    <scope>NUCLEOTIDE SEQUENCE</scope>
    <source>
        <strain evidence="1">S14</strain>
    </source>
</reference>
<gene>
    <name evidence="1" type="ORF">IHQ68_05865</name>
</gene>
<evidence type="ECO:0000313" key="1">
    <source>
        <dbReference type="EMBL" id="MDR4306142.1"/>
    </source>
</evidence>
<organism evidence="1 2">
    <name type="scientific">Chelatococcus sambhunathii</name>
    <dbReference type="NCBI Taxonomy" id="363953"/>
    <lineage>
        <taxon>Bacteria</taxon>
        <taxon>Pseudomonadati</taxon>
        <taxon>Pseudomonadota</taxon>
        <taxon>Alphaproteobacteria</taxon>
        <taxon>Hyphomicrobiales</taxon>
        <taxon>Chelatococcaceae</taxon>
        <taxon>Chelatococcus</taxon>
    </lineage>
</organism>